<protein>
    <submittedName>
        <fullName evidence="11">ABC transporter permease subunit</fullName>
    </submittedName>
</protein>
<dbReference type="Pfam" id="PF00528">
    <property type="entry name" value="BPD_transp_1"/>
    <property type="match status" value="1"/>
</dbReference>
<feature type="transmembrane region" description="Helical" evidence="9">
    <location>
        <begin position="17"/>
        <end position="39"/>
    </location>
</feature>
<dbReference type="Proteomes" id="UP001366060">
    <property type="component" value="Unassembled WGS sequence"/>
</dbReference>
<evidence type="ECO:0000256" key="4">
    <source>
        <dbReference type="ARBA" id="ARBA00022475"/>
    </source>
</evidence>
<evidence type="ECO:0000256" key="5">
    <source>
        <dbReference type="ARBA" id="ARBA00022692"/>
    </source>
</evidence>
<dbReference type="PANTHER" id="PTHR30614:SF0">
    <property type="entry name" value="L-CYSTINE TRANSPORT SYSTEM PERMEASE PROTEIN TCYL"/>
    <property type="match status" value="1"/>
</dbReference>
<comment type="caution">
    <text evidence="11">The sequence shown here is derived from an EMBL/GenBank/DDBJ whole genome shotgun (WGS) entry which is preliminary data.</text>
</comment>
<dbReference type="PANTHER" id="PTHR30614">
    <property type="entry name" value="MEMBRANE COMPONENT OF AMINO ACID ABC TRANSPORTER"/>
    <property type="match status" value="1"/>
</dbReference>
<feature type="domain" description="ABC transmembrane type-1" evidence="10">
    <location>
        <begin position="11"/>
        <end position="216"/>
    </location>
</feature>
<comment type="similarity">
    <text evidence="2">Belongs to the binding-protein-dependent transport system permease family. HisMQ subfamily.</text>
</comment>
<evidence type="ECO:0000256" key="9">
    <source>
        <dbReference type="RuleBase" id="RU363032"/>
    </source>
</evidence>
<keyword evidence="5 9" id="KW-0812">Transmembrane</keyword>
<evidence type="ECO:0000256" key="3">
    <source>
        <dbReference type="ARBA" id="ARBA00022448"/>
    </source>
</evidence>
<keyword evidence="3 9" id="KW-0813">Transport</keyword>
<dbReference type="RefSeq" id="WP_341627033.1">
    <property type="nucleotide sequence ID" value="NZ_JBAKBA010000006.1"/>
</dbReference>
<dbReference type="InterPro" id="IPR010065">
    <property type="entry name" value="AA_ABC_transptr_permease_3TM"/>
</dbReference>
<evidence type="ECO:0000259" key="10">
    <source>
        <dbReference type="PROSITE" id="PS50928"/>
    </source>
</evidence>
<keyword evidence="7 9" id="KW-1133">Transmembrane helix</keyword>
<dbReference type="Gene3D" id="1.10.3720.10">
    <property type="entry name" value="MetI-like"/>
    <property type="match status" value="1"/>
</dbReference>
<keyword evidence="12" id="KW-1185">Reference proteome</keyword>
<evidence type="ECO:0000313" key="12">
    <source>
        <dbReference type="Proteomes" id="UP001366060"/>
    </source>
</evidence>
<dbReference type="EMBL" id="JBAKBA010000006">
    <property type="protein sequence ID" value="MEL0658364.1"/>
    <property type="molecule type" value="Genomic_DNA"/>
</dbReference>
<feature type="transmembrane region" description="Helical" evidence="9">
    <location>
        <begin position="96"/>
        <end position="116"/>
    </location>
</feature>
<dbReference type="NCBIfam" id="TIGR01726">
    <property type="entry name" value="HEQRo_perm_3TM"/>
    <property type="match status" value="1"/>
</dbReference>
<name>A0ABU9H8Z6_9GAMM</name>
<dbReference type="CDD" id="cd06261">
    <property type="entry name" value="TM_PBP2"/>
    <property type="match status" value="1"/>
</dbReference>
<evidence type="ECO:0000256" key="7">
    <source>
        <dbReference type="ARBA" id="ARBA00022989"/>
    </source>
</evidence>
<proteinExistence type="inferred from homology"/>
<dbReference type="InterPro" id="IPR035906">
    <property type="entry name" value="MetI-like_sf"/>
</dbReference>
<keyword evidence="4" id="KW-1003">Cell membrane</keyword>
<reference evidence="11 12" key="1">
    <citation type="submission" date="2024-02" db="EMBL/GenBank/DDBJ databases">
        <title>Bacteria isolated from the canopy kelp, Nereocystis luetkeana.</title>
        <authorList>
            <person name="Pfister C.A."/>
            <person name="Younker I.T."/>
            <person name="Light S.H."/>
        </authorList>
    </citation>
    <scope>NUCLEOTIDE SEQUENCE [LARGE SCALE GENOMIC DNA]</scope>
    <source>
        <strain evidence="11 12">TI.2.07</strain>
    </source>
</reference>
<evidence type="ECO:0000256" key="6">
    <source>
        <dbReference type="ARBA" id="ARBA00022970"/>
    </source>
</evidence>
<evidence type="ECO:0000313" key="11">
    <source>
        <dbReference type="EMBL" id="MEL0658364.1"/>
    </source>
</evidence>
<organism evidence="11 12">
    <name type="scientific">Psychromonas arctica</name>
    <dbReference type="NCBI Taxonomy" id="168275"/>
    <lineage>
        <taxon>Bacteria</taxon>
        <taxon>Pseudomonadati</taxon>
        <taxon>Pseudomonadota</taxon>
        <taxon>Gammaproteobacteria</taxon>
        <taxon>Alteromonadales</taxon>
        <taxon>Psychromonadaceae</taxon>
        <taxon>Psychromonas</taxon>
    </lineage>
</organism>
<dbReference type="InterPro" id="IPR000515">
    <property type="entry name" value="MetI-like"/>
</dbReference>
<dbReference type="InterPro" id="IPR043429">
    <property type="entry name" value="ArtM/GltK/GlnP/TcyL/YhdX-like"/>
</dbReference>
<keyword evidence="8 9" id="KW-0472">Membrane</keyword>
<keyword evidence="6" id="KW-0029">Amino-acid transport</keyword>
<dbReference type="SUPFAM" id="SSF161098">
    <property type="entry name" value="MetI-like"/>
    <property type="match status" value="1"/>
</dbReference>
<evidence type="ECO:0000256" key="1">
    <source>
        <dbReference type="ARBA" id="ARBA00004429"/>
    </source>
</evidence>
<evidence type="ECO:0000256" key="8">
    <source>
        <dbReference type="ARBA" id="ARBA00023136"/>
    </source>
</evidence>
<comment type="subcellular location">
    <subcellularLocation>
        <location evidence="1">Cell inner membrane</location>
        <topology evidence="1">Multi-pass membrane protein</topology>
    </subcellularLocation>
    <subcellularLocation>
        <location evidence="9">Cell membrane</location>
        <topology evidence="9">Multi-pass membrane protein</topology>
    </subcellularLocation>
</comment>
<feature type="transmembrane region" description="Helical" evidence="9">
    <location>
        <begin position="46"/>
        <end position="71"/>
    </location>
</feature>
<accession>A0ABU9H8Z6</accession>
<gene>
    <name evidence="11" type="ORF">V6255_04345</name>
</gene>
<dbReference type="PROSITE" id="PS50928">
    <property type="entry name" value="ABC_TM1"/>
    <property type="match status" value="1"/>
</dbReference>
<sequence length="227" mass="25086">MDVLIEYSDLIYEGLQITLALLLIGLVFGFISAIGVALARLSKFRIIAYPAFLFTSVIRGTPLLVQIYIYYYGLGTLFSQAPGIRTSFLWPYLRDGFWYVAFALIISTAAYLGEVIRGGLLAVPKGEVEAARAFGMTETKALLRVRLPRALYQLAPTLAGETVLLLKSTALASTIAVVDLLGAANQIRSITFEIYKPLLLVAIIYIIATYIIELVFAQLEKRIPVKR</sequence>
<feature type="transmembrane region" description="Helical" evidence="9">
    <location>
        <begin position="198"/>
        <end position="217"/>
    </location>
</feature>
<evidence type="ECO:0000256" key="2">
    <source>
        <dbReference type="ARBA" id="ARBA00010072"/>
    </source>
</evidence>